<dbReference type="EMBL" id="VWXD01000018">
    <property type="protein sequence ID" value="NIF03485.1"/>
    <property type="molecule type" value="Genomic_DNA"/>
</dbReference>
<name>A0ABX0R2M9_9GAMM</name>
<accession>A0ABX0R2M9</accession>
<organism evidence="2 3">
    <name type="scientific">Candidatus Pantoea formicae</name>
    <dbReference type="NCBI Taxonomy" id="2608355"/>
    <lineage>
        <taxon>Bacteria</taxon>
        <taxon>Pseudomonadati</taxon>
        <taxon>Pseudomonadota</taxon>
        <taxon>Gammaproteobacteria</taxon>
        <taxon>Enterobacterales</taxon>
        <taxon>Erwiniaceae</taxon>
        <taxon>Pantoea</taxon>
    </lineage>
</organism>
<sequence length="432" mass="49660">MAAKKIYPVRFAGLRGTRECDAAFRTADPEQWQRWLKHARDNKATTIVSCLCQAGEEDTQRRRLKVHLSQKTDQCWLASWAFSGHEHAPDCRFYSVWPDERQAAVYAPDVVKVAADGQLVVRLPTGLQKKNAQERKPEAIPVSTGPGKRRRQSSMRLLGLLHLLWEQSGINVWHPAFDRKKRYPGWVSWRLNETAGRIRIGRIPLRQSLMLMAMKDSEQAAENRRIAKEAAGDSRRLIIISQLAAWSDAADERLQYTLPLGLFAGFPSLDLPDDVRARLSRSFTRELSDWRRGARVMIICETEPPETTFIRKEGRNVPRSSCRVIDAALMTVSPRYIPLDSRYEGMVEARLWQEKRAFIKPLRYDGEEDVLPDFVLKDVPGVDDLPMEVFGMNTPEYLHRQQEKSAHYDAEYGPGKWWYWHAANSSDMPAFP</sequence>
<feature type="region of interest" description="Disordered" evidence="1">
    <location>
        <begin position="130"/>
        <end position="150"/>
    </location>
</feature>
<comment type="caution">
    <text evidence="2">The sequence shown here is derived from an EMBL/GenBank/DDBJ whole genome shotgun (WGS) entry which is preliminary data.</text>
</comment>
<dbReference type="Proteomes" id="UP000780690">
    <property type="component" value="Unassembled WGS sequence"/>
</dbReference>
<reference evidence="2 3" key="1">
    <citation type="journal article" date="2019" name="bioRxiv">
        <title>Bacteria contribute to plant secondary compound degradation in a generalist herbivore system.</title>
        <authorList>
            <person name="Francoeur C.B."/>
            <person name="Khadempour L."/>
            <person name="Moreira-Soto R.D."/>
            <person name="Gotting K."/>
            <person name="Book A.J."/>
            <person name="Pinto-Tomas A.A."/>
            <person name="Keefover-Ring K."/>
            <person name="Currie C.R."/>
        </authorList>
    </citation>
    <scope>NUCLEOTIDE SEQUENCE [LARGE SCALE GENOMIC DNA]</scope>
    <source>
        <strain evidence="2 3">Acro-805</strain>
    </source>
</reference>
<dbReference type="Pfam" id="PF06666">
    <property type="entry name" value="DUF1173"/>
    <property type="match status" value="1"/>
</dbReference>
<dbReference type="InterPro" id="IPR009553">
    <property type="entry name" value="DUF1173"/>
</dbReference>
<gene>
    <name evidence="2" type="ORF">F3J38_26140</name>
</gene>
<proteinExistence type="predicted"/>
<evidence type="ECO:0000313" key="3">
    <source>
        <dbReference type="Proteomes" id="UP000780690"/>
    </source>
</evidence>
<dbReference type="RefSeq" id="WP_167144022.1">
    <property type="nucleotide sequence ID" value="NZ_VWXD01000018.1"/>
</dbReference>
<evidence type="ECO:0000256" key="1">
    <source>
        <dbReference type="SAM" id="MobiDB-lite"/>
    </source>
</evidence>
<protein>
    <submittedName>
        <fullName evidence="2">DUF1173 domain-containing protein</fullName>
    </submittedName>
</protein>
<evidence type="ECO:0000313" key="2">
    <source>
        <dbReference type="EMBL" id="NIF03485.1"/>
    </source>
</evidence>
<keyword evidence="3" id="KW-1185">Reference proteome</keyword>